<feature type="region of interest" description="Disordered" evidence="1">
    <location>
        <begin position="29"/>
        <end position="72"/>
    </location>
</feature>
<dbReference type="AlphaFoldDB" id="A0A923G7W7"/>
<evidence type="ECO:0000256" key="1">
    <source>
        <dbReference type="SAM" id="MobiDB-lite"/>
    </source>
</evidence>
<comment type="caution">
    <text evidence="3">The sequence shown here is derived from an EMBL/GenBank/DDBJ whole genome shotgun (WGS) entry which is preliminary data.</text>
</comment>
<name>A0A923G7W7_9PSED</name>
<evidence type="ECO:0000256" key="2">
    <source>
        <dbReference type="SAM" id="SignalP"/>
    </source>
</evidence>
<feature type="compositionally biased region" description="Low complexity" evidence="1">
    <location>
        <begin position="34"/>
        <end position="46"/>
    </location>
</feature>
<dbReference type="EMBL" id="JABWRJ010000012">
    <property type="protein sequence ID" value="MBC3446402.1"/>
    <property type="molecule type" value="Genomic_DNA"/>
</dbReference>
<proteinExistence type="predicted"/>
<keyword evidence="2" id="KW-0732">Signal</keyword>
<feature type="signal peptide" evidence="2">
    <location>
        <begin position="1"/>
        <end position="21"/>
    </location>
</feature>
<sequence length="72" mass="7540">MKSLACALALLATISATSAFAEGGADRLRERSDQFAQQRQQAAEQIAKGDAPSPARQHLGQQGQDASDKPSS</sequence>
<gene>
    <name evidence="3" type="ORF">HU751_11500</name>
</gene>
<feature type="chain" id="PRO_5036857633" description="Secreted protein" evidence="2">
    <location>
        <begin position="22"/>
        <end position="72"/>
    </location>
</feature>
<reference evidence="3" key="2">
    <citation type="submission" date="2020-07" db="EMBL/GenBank/DDBJ databases">
        <authorList>
            <person name="Lood C."/>
            <person name="Girard L."/>
        </authorList>
    </citation>
    <scope>NUCLEOTIDE SEQUENCE</scope>
    <source>
        <strain evidence="3">BW13M1</strain>
    </source>
</reference>
<evidence type="ECO:0000313" key="3">
    <source>
        <dbReference type="EMBL" id="MBC3446402.1"/>
    </source>
</evidence>
<reference evidence="3" key="1">
    <citation type="journal article" date="2020" name="Microorganisms">
        <title>Reliable Identification of Environmental Pseudomonas Isolates Using the rpoD Gene.</title>
        <authorList>
            <consortium name="The Broad Institute Genome Sequencing Platform"/>
            <person name="Girard L."/>
            <person name="Lood C."/>
            <person name="Rokni-Zadeh H."/>
            <person name="van Noort V."/>
            <person name="Lavigne R."/>
            <person name="De Mot R."/>
        </authorList>
    </citation>
    <scope>NUCLEOTIDE SEQUENCE</scope>
    <source>
        <strain evidence="3">BW13M1</strain>
    </source>
</reference>
<protein>
    <recommendedName>
        <fullName evidence="4">Secreted protein</fullName>
    </recommendedName>
</protein>
<organism evidence="3">
    <name type="scientific">Pseudomonas peradeniyensis</name>
    <dbReference type="NCBI Taxonomy" id="2745488"/>
    <lineage>
        <taxon>Bacteria</taxon>
        <taxon>Pseudomonadati</taxon>
        <taxon>Pseudomonadota</taxon>
        <taxon>Gammaproteobacteria</taxon>
        <taxon>Pseudomonadales</taxon>
        <taxon>Pseudomonadaceae</taxon>
        <taxon>Pseudomonas</taxon>
    </lineage>
</organism>
<evidence type="ECO:0008006" key="4">
    <source>
        <dbReference type="Google" id="ProtNLM"/>
    </source>
</evidence>
<dbReference type="RefSeq" id="WP_186733289.1">
    <property type="nucleotide sequence ID" value="NZ_JABWRJ020000001.1"/>
</dbReference>
<accession>A0A923G7W7</accession>